<dbReference type="InterPro" id="IPR010985">
    <property type="entry name" value="Ribbon_hlx_hlx"/>
</dbReference>
<dbReference type="KEGG" id="mik:FOE78_00145"/>
<dbReference type="Gene3D" id="1.10.1220.10">
    <property type="entry name" value="Met repressor-like"/>
    <property type="match status" value="1"/>
</dbReference>
<sequence>MDISKHVDTVRSGIVDAAALADENTQEVARRLGTAVGSSARLALLDAISDATTEISAELAPGSVELRVVDGNPNFTVHVPQSAEPTLILPDQPAAQQQEREAEPEAEITDEPDEDEPMVRVSLRLPASVKNKVDEAADSEGISTNAWLVRAIQNALVPIPPTPPTPPSGSSIPGVNEVFGPNGPLGPQGIFGPEGIFGPGGVFGGEQSRPGHQRRGRNVKGWVK</sequence>
<reference evidence="2 3" key="1">
    <citation type="submission" date="2019-07" db="EMBL/GenBank/DDBJ databases">
        <title>Microlunatus dokdonensis sp. nov. isolated from the rhizospheric soil of the wild plant Elymus tsukushiensis.</title>
        <authorList>
            <person name="Ghim S.-Y."/>
            <person name="Hwang Y.-J."/>
            <person name="Son J.-S."/>
            <person name="Shin J.-H."/>
        </authorList>
    </citation>
    <scope>NUCLEOTIDE SEQUENCE [LARGE SCALE GENOMIC DNA]</scope>
    <source>
        <strain evidence="2 3">KUDC0627</strain>
    </source>
</reference>
<accession>A0A516PTM1</accession>
<feature type="compositionally biased region" description="Acidic residues" evidence="1">
    <location>
        <begin position="104"/>
        <end position="116"/>
    </location>
</feature>
<keyword evidence="3" id="KW-1185">Reference proteome</keyword>
<dbReference type="SUPFAM" id="SSF47598">
    <property type="entry name" value="Ribbon-helix-helix"/>
    <property type="match status" value="1"/>
</dbReference>
<dbReference type="EMBL" id="CP041692">
    <property type="protein sequence ID" value="QDP94535.1"/>
    <property type="molecule type" value="Genomic_DNA"/>
</dbReference>
<evidence type="ECO:0000256" key="1">
    <source>
        <dbReference type="SAM" id="MobiDB-lite"/>
    </source>
</evidence>
<feature type="region of interest" description="Disordered" evidence="1">
    <location>
        <begin position="201"/>
        <end position="224"/>
    </location>
</feature>
<evidence type="ECO:0000313" key="2">
    <source>
        <dbReference type="EMBL" id="QDP94535.1"/>
    </source>
</evidence>
<name>A0A516PTM1_9ACTN</name>
<feature type="compositionally biased region" description="Basic residues" evidence="1">
    <location>
        <begin position="211"/>
        <end position="224"/>
    </location>
</feature>
<dbReference type="OrthoDB" id="5193907at2"/>
<protein>
    <recommendedName>
        <fullName evidence="4">HicB family protein</fullName>
    </recommendedName>
</protein>
<evidence type="ECO:0000313" key="3">
    <source>
        <dbReference type="Proteomes" id="UP000319263"/>
    </source>
</evidence>
<dbReference type="InterPro" id="IPR013321">
    <property type="entry name" value="Arc_rbn_hlx_hlx"/>
</dbReference>
<dbReference type="AlphaFoldDB" id="A0A516PTM1"/>
<dbReference type="RefSeq" id="WP_143984524.1">
    <property type="nucleotide sequence ID" value="NZ_CP041692.1"/>
</dbReference>
<proteinExistence type="predicted"/>
<feature type="region of interest" description="Disordered" evidence="1">
    <location>
        <begin position="92"/>
        <end position="116"/>
    </location>
</feature>
<evidence type="ECO:0008006" key="4">
    <source>
        <dbReference type="Google" id="ProtNLM"/>
    </source>
</evidence>
<dbReference type="Proteomes" id="UP000319263">
    <property type="component" value="Chromosome"/>
</dbReference>
<gene>
    <name evidence="2" type="ORF">FOE78_00145</name>
</gene>
<organism evidence="2 3">
    <name type="scientific">Microlunatus elymi</name>
    <dbReference type="NCBI Taxonomy" id="2596828"/>
    <lineage>
        <taxon>Bacteria</taxon>
        <taxon>Bacillati</taxon>
        <taxon>Actinomycetota</taxon>
        <taxon>Actinomycetes</taxon>
        <taxon>Propionibacteriales</taxon>
        <taxon>Propionibacteriaceae</taxon>
        <taxon>Microlunatus</taxon>
    </lineage>
</organism>
<dbReference type="GO" id="GO:0006355">
    <property type="term" value="P:regulation of DNA-templated transcription"/>
    <property type="evidence" value="ECO:0007669"/>
    <property type="project" value="InterPro"/>
</dbReference>